<evidence type="ECO:0000313" key="3">
    <source>
        <dbReference type="Proteomes" id="UP000250321"/>
    </source>
</evidence>
<sequence>MLRLVEREKVWLIRAPPAQTTNQAKGPPRQPNSLQRSSLQPGLAWVPPARASPRASFAWASARGL</sequence>
<evidence type="ECO:0000256" key="1">
    <source>
        <dbReference type="SAM" id="MobiDB-lite"/>
    </source>
</evidence>
<dbReference type="Proteomes" id="UP000250321">
    <property type="component" value="Unassembled WGS sequence"/>
</dbReference>
<reference evidence="2 3" key="1">
    <citation type="submission" date="2018-02" db="EMBL/GenBank/DDBJ databases">
        <title>Draft genome of wild Prunus yedoensis var. nudiflora.</title>
        <authorList>
            <person name="Baek S."/>
            <person name="Kim J.-H."/>
            <person name="Choi K."/>
            <person name="Kim G.-B."/>
            <person name="Cho A."/>
            <person name="Jang H."/>
            <person name="Shin C.-H."/>
            <person name="Yu H.-J."/>
            <person name="Mun J.-H."/>
        </authorList>
    </citation>
    <scope>NUCLEOTIDE SEQUENCE [LARGE SCALE GENOMIC DNA]</scope>
    <source>
        <strain evidence="3">cv. Jeju island</strain>
        <tissue evidence="2">Leaf</tissue>
    </source>
</reference>
<dbReference type="EMBL" id="PJQY01003375">
    <property type="protein sequence ID" value="PQM37976.1"/>
    <property type="molecule type" value="Genomic_DNA"/>
</dbReference>
<feature type="compositionally biased region" description="Polar residues" evidence="1">
    <location>
        <begin position="31"/>
        <end position="40"/>
    </location>
</feature>
<accession>A0A314UM93</accession>
<name>A0A314UM93_PRUYE</name>
<keyword evidence="3" id="KW-1185">Reference proteome</keyword>
<feature type="region of interest" description="Disordered" evidence="1">
    <location>
        <begin position="15"/>
        <end position="46"/>
    </location>
</feature>
<protein>
    <submittedName>
        <fullName evidence="2">Uncharacterized protein</fullName>
    </submittedName>
</protein>
<gene>
    <name evidence="2" type="ORF">Pyn_00541</name>
</gene>
<comment type="caution">
    <text evidence="2">The sequence shown here is derived from an EMBL/GenBank/DDBJ whole genome shotgun (WGS) entry which is preliminary data.</text>
</comment>
<evidence type="ECO:0000313" key="2">
    <source>
        <dbReference type="EMBL" id="PQM37976.1"/>
    </source>
</evidence>
<organism evidence="2 3">
    <name type="scientific">Prunus yedoensis var. nudiflora</name>
    <dbReference type="NCBI Taxonomy" id="2094558"/>
    <lineage>
        <taxon>Eukaryota</taxon>
        <taxon>Viridiplantae</taxon>
        <taxon>Streptophyta</taxon>
        <taxon>Embryophyta</taxon>
        <taxon>Tracheophyta</taxon>
        <taxon>Spermatophyta</taxon>
        <taxon>Magnoliopsida</taxon>
        <taxon>eudicotyledons</taxon>
        <taxon>Gunneridae</taxon>
        <taxon>Pentapetalae</taxon>
        <taxon>rosids</taxon>
        <taxon>fabids</taxon>
        <taxon>Rosales</taxon>
        <taxon>Rosaceae</taxon>
        <taxon>Amygdaloideae</taxon>
        <taxon>Amygdaleae</taxon>
        <taxon>Prunus</taxon>
    </lineage>
</organism>
<dbReference type="AlphaFoldDB" id="A0A314UM93"/>
<proteinExistence type="predicted"/>